<feature type="compositionally biased region" description="Acidic residues" evidence="11">
    <location>
        <begin position="837"/>
        <end position="846"/>
    </location>
</feature>
<evidence type="ECO:0000256" key="9">
    <source>
        <dbReference type="ARBA" id="ARBA00023306"/>
    </source>
</evidence>
<evidence type="ECO:0000256" key="1">
    <source>
        <dbReference type="ARBA" id="ARBA00004123"/>
    </source>
</evidence>
<evidence type="ECO:0000259" key="12">
    <source>
        <dbReference type="Pfam" id="PF12717"/>
    </source>
</evidence>
<evidence type="ECO:0000256" key="7">
    <source>
        <dbReference type="ARBA" id="ARBA00023067"/>
    </source>
</evidence>
<reference evidence="14 15" key="1">
    <citation type="journal article" date="2019" name="Sci. Rep.">
        <title>Comparative genomics of chytrid fungi reveal insights into the obligate biotrophic and pathogenic lifestyle of Synchytrium endobioticum.</title>
        <authorList>
            <person name="van de Vossenberg B.T.L.H."/>
            <person name="Warris S."/>
            <person name="Nguyen H.D.T."/>
            <person name="van Gent-Pelzer M.P.E."/>
            <person name="Joly D.L."/>
            <person name="van de Geest H.C."/>
            <person name="Bonants P.J.M."/>
            <person name="Smith D.S."/>
            <person name="Levesque C.A."/>
            <person name="van der Lee T.A.J."/>
        </authorList>
    </citation>
    <scope>NUCLEOTIDE SEQUENCE [LARGE SCALE GENOMIC DNA]</scope>
    <source>
        <strain evidence="14 15">JEL517</strain>
    </source>
</reference>
<dbReference type="GO" id="GO:0051301">
    <property type="term" value="P:cell division"/>
    <property type="evidence" value="ECO:0007669"/>
    <property type="project" value="UniProtKB-KW"/>
</dbReference>
<dbReference type="RefSeq" id="XP_031023477.1">
    <property type="nucleotide sequence ID" value="XM_031170582.1"/>
</dbReference>
<feature type="domain" description="Condensin complex subunit 1 N-terminal" evidence="13">
    <location>
        <begin position="75"/>
        <end position="237"/>
    </location>
</feature>
<dbReference type="GO" id="GO:0007076">
    <property type="term" value="P:mitotic chromosome condensation"/>
    <property type="evidence" value="ECO:0007669"/>
    <property type="project" value="InterPro"/>
</dbReference>
<evidence type="ECO:0000259" key="13">
    <source>
        <dbReference type="Pfam" id="PF12922"/>
    </source>
</evidence>
<dbReference type="InterPro" id="IPR007673">
    <property type="entry name" value="Condensin_cplx_su1"/>
</dbReference>
<feature type="compositionally biased region" description="Polar residues" evidence="11">
    <location>
        <begin position="853"/>
        <end position="864"/>
    </location>
</feature>
<feature type="region of interest" description="Disordered" evidence="11">
    <location>
        <begin position="1253"/>
        <end position="1447"/>
    </location>
</feature>
<evidence type="ECO:0000256" key="4">
    <source>
        <dbReference type="ARBA" id="ARBA00022454"/>
    </source>
</evidence>
<feature type="region of interest" description="Disordered" evidence="11">
    <location>
        <begin position="828"/>
        <end position="864"/>
    </location>
</feature>
<dbReference type="GO" id="GO:0010032">
    <property type="term" value="P:meiotic chromosome condensation"/>
    <property type="evidence" value="ECO:0007669"/>
    <property type="project" value="TreeGrafter"/>
</dbReference>
<keyword evidence="15" id="KW-1185">Reference proteome</keyword>
<keyword evidence="6 10" id="KW-0498">Mitosis</keyword>
<feature type="domain" description="Condensin complex subunit 1 C-terminal" evidence="12">
    <location>
        <begin position="1013"/>
        <end position="1174"/>
    </location>
</feature>
<dbReference type="GO" id="GO:0000796">
    <property type="term" value="C:condensin complex"/>
    <property type="evidence" value="ECO:0007669"/>
    <property type="project" value="TreeGrafter"/>
</dbReference>
<dbReference type="PANTHER" id="PTHR14222:SF2">
    <property type="entry name" value="CONDENSIN COMPLEX SUBUNIT 1"/>
    <property type="match status" value="1"/>
</dbReference>
<dbReference type="GO" id="GO:0000779">
    <property type="term" value="C:condensed chromosome, centromeric region"/>
    <property type="evidence" value="ECO:0007669"/>
    <property type="project" value="TreeGrafter"/>
</dbReference>
<evidence type="ECO:0000256" key="11">
    <source>
        <dbReference type="SAM" id="MobiDB-lite"/>
    </source>
</evidence>
<evidence type="ECO:0000256" key="2">
    <source>
        <dbReference type="ARBA" id="ARBA00004286"/>
    </source>
</evidence>
<dbReference type="InterPro" id="IPR011989">
    <property type="entry name" value="ARM-like"/>
</dbReference>
<dbReference type="InterPro" id="IPR016024">
    <property type="entry name" value="ARM-type_fold"/>
</dbReference>
<feature type="compositionally biased region" description="Acidic residues" evidence="11">
    <location>
        <begin position="1270"/>
        <end position="1288"/>
    </location>
</feature>
<keyword evidence="8" id="KW-0539">Nucleus</keyword>
<comment type="subcellular location">
    <subcellularLocation>
        <location evidence="2">Chromosome</location>
    </subcellularLocation>
    <subcellularLocation>
        <location evidence="1">Nucleus</location>
    </subcellularLocation>
</comment>
<dbReference type="Pfam" id="PF12922">
    <property type="entry name" value="Cnd1_N"/>
    <property type="match status" value="1"/>
</dbReference>
<keyword evidence="7 10" id="KW-0226">DNA condensation</keyword>
<dbReference type="GeneID" id="42005879"/>
<dbReference type="InterPro" id="IPR024324">
    <property type="entry name" value="Condensin_cplx_su1_N"/>
</dbReference>
<dbReference type="Proteomes" id="UP000319731">
    <property type="component" value="Unassembled WGS sequence"/>
</dbReference>
<dbReference type="SUPFAM" id="SSF48371">
    <property type="entry name" value="ARM repeat"/>
    <property type="match status" value="1"/>
</dbReference>
<feature type="compositionally biased region" description="Basic and acidic residues" evidence="11">
    <location>
        <begin position="485"/>
        <end position="496"/>
    </location>
</feature>
<evidence type="ECO:0000256" key="3">
    <source>
        <dbReference type="ARBA" id="ARBA00009606"/>
    </source>
</evidence>
<accession>A0A507BT70</accession>
<evidence type="ECO:0000313" key="14">
    <source>
        <dbReference type="EMBL" id="TPX32227.1"/>
    </source>
</evidence>
<keyword evidence="9 10" id="KW-0131">Cell cycle</keyword>
<sequence>MEMTFDLHETLSAWQQGSPNIDNEYDASELDADDLNGRLDGKSLSDPSSLSQGDSFDSLQSCLKCLESLPAPIVQKLGDIIINGLERHSENVATDIEEANQPGFDLDRTLLEMYAFLLYWFLMVAEKKAKVEASAKERANIGKPKKGRGGKAKQVDVDWDWPAQKLKALKVLYDMFVLDLKRIWISSAERDAYINMVIKCTSLLLEDAENVKKAELRTAIFDIWAIAVRDYNYAVGAQASVLLNLKSGEEHLSEPMADFLDALVKRYDSSRVVDEILREIGNMEFNEKDHSKIAKTFSKFLVRLSDILPREMMKQLVVLQSQSIRCAMIEVVGNLIHNLLAVNNSEIAAAQLHRFYWILQDRFRDTSAFVRVKVLQVLMKLTEPRVLGGTITDIPVETRPAIIDLVIGRMKDKSSLVRKNAVKLLTKMMDTCPFLAFPKDEGKLNVKVFESRRTEILHIIQAKYPNEAAAIAELLDLPAPPNGNKDQEMDVDKPEQPEGQLVDEPVPQDDPDLTAQNLGQFQKLLKYYTEAIKFGQQLFEAIPTLCELLSSKTKTEAVEAMRFFVEAYGYGVEGADIGVKRMVHKIWDKDTDGDSEKGIREDLIESYEKVYFRMDPAKSERQNLETIVYNLIRLTDEMNLAELTSLEQLLSTMIVKERVQPEQAIIDALWGIFGRKKTDAASARERRGAIMILSMFAKTRKDIIADKTDILLRVGLGDCGRDDLLLARYASVAFQMLGASERKKGTLSDTHKRLPMNHAIFQQTCDLLLDEDISEHWFEFAEQGLNTIYLLSEHPDVICGEVIKRVASRVLKIPCAVDSHVEATASKIQSDLRIDDDGGEQGEGGDGDVMMGTQASGFSDSPTSTQEVVQCDSLNLAKLCFMVGHVAIKQIVHLESIEVVWKRRKAAEDFAKTPGKRTGADELDNVTGSTEDEFTEAINYIREHELILGEHSLLAAFAPLVVEICKHNSTYSHPLLQTHAVLALSKFMCVSSDFCDSNLQLLLTILERSSLPVVRLNTIIGIGDLAVCFNSLIDQNVEHLYKRLQDDDEAVKKNTLMVLTHLILNGMVKVKGQISEMAKCLEDEDQRISDLAKLFFTELASKDNAVYNNLPDIISNLSQPIPAGVDEDTFKSIMKFMFDFIKKEKQTESLVEKLVLRFKNADTDRQCRDIAFCLGLLPFSSEKSIKKLVEGMGHYQDKLYEPTVWKHFQEIVSKAKKQPKTENKASIEEFERKLIELHEKCLEQQETVATAMATKAKHGKAKPGGNMMLDEPDNNEEEEEGKEGEGEQGQEGALADAMASLNVIGSKDSRASRGTPRGRPRGRVAAPQSAKRSTRKKAASSDEDGADDNDAEDVENHAPPPPTSTRKPRGPVQKAMKSSSSRNSRGVGSITKKTSKLKINDDEDDQPKKNDDEEEEDDVSDLELVTKPKPGRRGKRVVIPESDEDDD</sequence>
<dbReference type="Pfam" id="PF12717">
    <property type="entry name" value="Cnd1"/>
    <property type="match status" value="1"/>
</dbReference>
<feature type="compositionally biased region" description="Low complexity" evidence="11">
    <location>
        <begin position="1378"/>
        <end position="1389"/>
    </location>
</feature>
<evidence type="ECO:0000256" key="10">
    <source>
        <dbReference type="PIRNR" id="PIRNR017127"/>
    </source>
</evidence>
<keyword evidence="4" id="KW-0158">Chromosome</keyword>
<dbReference type="STRING" id="1806994.A0A507BT70"/>
<dbReference type="PIRSF" id="PIRSF017127">
    <property type="entry name" value="Condensin_D2"/>
    <property type="match status" value="1"/>
</dbReference>
<dbReference type="InterPro" id="IPR032682">
    <property type="entry name" value="Cnd1_C"/>
</dbReference>
<dbReference type="GO" id="GO:0042393">
    <property type="term" value="F:histone binding"/>
    <property type="evidence" value="ECO:0007669"/>
    <property type="project" value="TreeGrafter"/>
</dbReference>
<evidence type="ECO:0000256" key="5">
    <source>
        <dbReference type="ARBA" id="ARBA00022618"/>
    </source>
</evidence>
<proteinExistence type="inferred from homology"/>
<feature type="region of interest" description="Disordered" evidence="11">
    <location>
        <begin position="477"/>
        <end position="509"/>
    </location>
</feature>
<evidence type="ECO:0000256" key="6">
    <source>
        <dbReference type="ARBA" id="ARBA00022776"/>
    </source>
</evidence>
<dbReference type="OrthoDB" id="436262at2759"/>
<dbReference type="EMBL" id="QEAO01000033">
    <property type="protein sequence ID" value="TPX32227.1"/>
    <property type="molecule type" value="Genomic_DNA"/>
</dbReference>
<dbReference type="PANTHER" id="PTHR14222">
    <property type="entry name" value="CONDENSIN"/>
    <property type="match status" value="1"/>
</dbReference>
<feature type="compositionally biased region" description="Acidic residues" evidence="11">
    <location>
        <begin position="1341"/>
        <end position="1353"/>
    </location>
</feature>
<comment type="caution">
    <text evidence="14">The sequence shown here is derived from an EMBL/GenBank/DDBJ whole genome shotgun (WGS) entry which is preliminary data.</text>
</comment>
<dbReference type="GO" id="GO:0005634">
    <property type="term" value="C:nucleus"/>
    <property type="evidence" value="ECO:0007669"/>
    <property type="project" value="UniProtKB-SubCell"/>
</dbReference>
<evidence type="ECO:0000313" key="15">
    <source>
        <dbReference type="Proteomes" id="UP000319731"/>
    </source>
</evidence>
<evidence type="ECO:0000256" key="8">
    <source>
        <dbReference type="ARBA" id="ARBA00023242"/>
    </source>
</evidence>
<dbReference type="Gene3D" id="1.25.10.10">
    <property type="entry name" value="Leucine-rich Repeat Variant"/>
    <property type="match status" value="2"/>
</dbReference>
<feature type="compositionally biased region" description="Acidic residues" evidence="11">
    <location>
        <begin position="1412"/>
        <end position="1421"/>
    </location>
</feature>
<keyword evidence="5 10" id="KW-0132">Cell division</keyword>
<name>A0A507BT70_9FUNG</name>
<dbReference type="InterPro" id="IPR026971">
    <property type="entry name" value="CND1/NCAPD3"/>
</dbReference>
<protein>
    <recommendedName>
        <fullName evidence="10">Condensin complex subunit 1</fullName>
    </recommendedName>
</protein>
<comment type="similarity">
    <text evidence="3 10">Belongs to the CND1 (condensin subunit 1) family.</text>
</comment>
<organism evidence="14 15">
    <name type="scientific">Synchytrium microbalum</name>
    <dbReference type="NCBI Taxonomy" id="1806994"/>
    <lineage>
        <taxon>Eukaryota</taxon>
        <taxon>Fungi</taxon>
        <taxon>Fungi incertae sedis</taxon>
        <taxon>Chytridiomycota</taxon>
        <taxon>Chytridiomycota incertae sedis</taxon>
        <taxon>Chytridiomycetes</taxon>
        <taxon>Synchytriales</taxon>
        <taxon>Synchytriaceae</taxon>
        <taxon>Synchytrium</taxon>
    </lineage>
</organism>
<comment type="function">
    <text evidence="10">Regulatory subunit of the condensin complex, a complex required for conversion of interphase chromatin into mitotic-like condense chromosomes. The condensin complex probably introduces positive supercoils into relaxed DNA in the presence of type I topoisomerases and converts nicked DNA into positive knotted forms in the presence of type II topoisomerases.</text>
</comment>
<gene>
    <name evidence="14" type="ORF">SmJEL517_g04654</name>
</gene>